<gene>
    <name evidence="1" type="ORF">PC117_g6788</name>
    <name evidence="2" type="ORF">PC118_g6015</name>
    <name evidence="3" type="ORF">PC129_g6220</name>
</gene>
<evidence type="ECO:0000313" key="1">
    <source>
        <dbReference type="EMBL" id="KAG2947477.1"/>
    </source>
</evidence>
<evidence type="ECO:0000313" key="4">
    <source>
        <dbReference type="Proteomes" id="UP000736787"/>
    </source>
</evidence>
<evidence type="ECO:0000313" key="3">
    <source>
        <dbReference type="EMBL" id="KAG3223082.1"/>
    </source>
</evidence>
<dbReference type="EMBL" id="RCML01000129">
    <property type="protein sequence ID" value="KAG2989698.1"/>
    <property type="molecule type" value="Genomic_DNA"/>
</dbReference>
<dbReference type="Proteomes" id="UP000760860">
    <property type="component" value="Unassembled WGS sequence"/>
</dbReference>
<name>A0A8T1E6Y7_9STRA</name>
<evidence type="ECO:0000313" key="2">
    <source>
        <dbReference type="EMBL" id="KAG2989698.1"/>
    </source>
</evidence>
<organism evidence="1 4">
    <name type="scientific">Phytophthora cactorum</name>
    <dbReference type="NCBI Taxonomy" id="29920"/>
    <lineage>
        <taxon>Eukaryota</taxon>
        <taxon>Sar</taxon>
        <taxon>Stramenopiles</taxon>
        <taxon>Oomycota</taxon>
        <taxon>Peronosporomycetes</taxon>
        <taxon>Peronosporales</taxon>
        <taxon>Peronosporaceae</taxon>
        <taxon>Phytophthora</taxon>
    </lineage>
</organism>
<dbReference type="EMBL" id="RCMV01000157">
    <property type="protein sequence ID" value="KAG3223082.1"/>
    <property type="molecule type" value="Genomic_DNA"/>
</dbReference>
<proteinExistence type="predicted"/>
<protein>
    <submittedName>
        <fullName evidence="1">Uncharacterized protein</fullName>
    </submittedName>
</protein>
<accession>A0A8T1E6Y7</accession>
<reference evidence="1" key="1">
    <citation type="submission" date="2018-10" db="EMBL/GenBank/DDBJ databases">
        <title>Effector identification in a new, highly contiguous assembly of the strawberry crown rot pathogen Phytophthora cactorum.</title>
        <authorList>
            <person name="Armitage A.D."/>
            <person name="Nellist C.F."/>
            <person name="Bates H."/>
            <person name="Vickerstaff R.J."/>
            <person name="Harrison R.J."/>
        </authorList>
    </citation>
    <scope>NUCLEOTIDE SEQUENCE</scope>
    <source>
        <strain evidence="1">4040</strain>
        <strain evidence="2">P415</strain>
        <strain evidence="3">P421</strain>
    </source>
</reference>
<dbReference type="AlphaFoldDB" id="A0A8T1E6Y7"/>
<comment type="caution">
    <text evidence="1">The sequence shown here is derived from an EMBL/GenBank/DDBJ whole genome shotgun (WGS) entry which is preliminary data.</text>
</comment>
<dbReference type="VEuPathDB" id="FungiDB:PC110_g10529"/>
<dbReference type="Proteomes" id="UP000697107">
    <property type="component" value="Unassembled WGS sequence"/>
</dbReference>
<dbReference type="EMBL" id="RCMK01000132">
    <property type="protein sequence ID" value="KAG2947477.1"/>
    <property type="molecule type" value="Genomic_DNA"/>
</dbReference>
<sequence>MNAMKQDTKSPDNFGARKSEIEVAGYYYGHEKSSEQFTGNLCGLLNTTI</sequence>
<dbReference type="Proteomes" id="UP000736787">
    <property type="component" value="Unassembled WGS sequence"/>
</dbReference>